<feature type="signal peptide" evidence="1">
    <location>
        <begin position="1"/>
        <end position="28"/>
    </location>
</feature>
<accession>A0A2X4XTI7</accession>
<evidence type="ECO:0000313" key="2">
    <source>
        <dbReference type="EMBL" id="SQI43335.1"/>
    </source>
</evidence>
<organism evidence="2 3">
    <name type="scientific">Leminorella richardii</name>
    <dbReference type="NCBI Taxonomy" id="158841"/>
    <lineage>
        <taxon>Bacteria</taxon>
        <taxon>Pseudomonadati</taxon>
        <taxon>Pseudomonadota</taxon>
        <taxon>Gammaproteobacteria</taxon>
        <taxon>Enterobacterales</taxon>
        <taxon>Budviciaceae</taxon>
        <taxon>Leminorella</taxon>
    </lineage>
</organism>
<sequence>MRKFSRAATAALFPCLLALATLPGSAYAKYDPTRDYQEIPPLLNSFLHPVSIWGRLPLPQIKKISPVRMS</sequence>
<keyword evidence="3" id="KW-1185">Reference proteome</keyword>
<evidence type="ECO:0000313" key="3">
    <source>
        <dbReference type="Proteomes" id="UP000249005"/>
    </source>
</evidence>
<evidence type="ECO:0000256" key="1">
    <source>
        <dbReference type="SAM" id="SignalP"/>
    </source>
</evidence>
<keyword evidence="1" id="KW-0732">Signal</keyword>
<dbReference type="RefSeq" id="WP_241966741.1">
    <property type="nucleotide sequence ID" value="NZ_LS483470.1"/>
</dbReference>
<name>A0A2X4XTI7_9GAMM</name>
<dbReference type="EMBL" id="LS483470">
    <property type="protein sequence ID" value="SQI43335.1"/>
    <property type="molecule type" value="Genomic_DNA"/>
</dbReference>
<gene>
    <name evidence="2" type="ORF">NCTC12151_02989</name>
</gene>
<dbReference type="KEGG" id="lri:NCTC12151_02989"/>
<protein>
    <submittedName>
        <fullName evidence="2">Uncharacterized protein</fullName>
    </submittedName>
</protein>
<proteinExistence type="predicted"/>
<dbReference type="AlphaFoldDB" id="A0A2X4XTI7"/>
<feature type="chain" id="PRO_5015958077" evidence="1">
    <location>
        <begin position="29"/>
        <end position="70"/>
    </location>
</feature>
<reference evidence="2 3" key="1">
    <citation type="submission" date="2018-06" db="EMBL/GenBank/DDBJ databases">
        <authorList>
            <consortium name="Pathogen Informatics"/>
            <person name="Doyle S."/>
        </authorList>
    </citation>
    <scope>NUCLEOTIDE SEQUENCE [LARGE SCALE GENOMIC DNA]</scope>
    <source>
        <strain evidence="2 3">NCTC12151</strain>
    </source>
</reference>
<dbReference type="Proteomes" id="UP000249005">
    <property type="component" value="Chromosome 1"/>
</dbReference>